<comment type="caution">
    <text evidence="1">The sequence shown here is derived from an EMBL/GenBank/DDBJ whole genome shotgun (WGS) entry which is preliminary data.</text>
</comment>
<reference evidence="1" key="1">
    <citation type="submission" date="2020-05" db="EMBL/GenBank/DDBJ databases">
        <title>WGS assembly of Panicum virgatum.</title>
        <authorList>
            <person name="Lovell J.T."/>
            <person name="Jenkins J."/>
            <person name="Shu S."/>
            <person name="Juenger T.E."/>
            <person name="Schmutz J."/>
        </authorList>
    </citation>
    <scope>NUCLEOTIDE SEQUENCE</scope>
    <source>
        <strain evidence="1">AP13</strain>
    </source>
</reference>
<organism evidence="1 2">
    <name type="scientific">Panicum virgatum</name>
    <name type="common">Blackwell switchgrass</name>
    <dbReference type="NCBI Taxonomy" id="38727"/>
    <lineage>
        <taxon>Eukaryota</taxon>
        <taxon>Viridiplantae</taxon>
        <taxon>Streptophyta</taxon>
        <taxon>Embryophyta</taxon>
        <taxon>Tracheophyta</taxon>
        <taxon>Spermatophyta</taxon>
        <taxon>Magnoliopsida</taxon>
        <taxon>Liliopsida</taxon>
        <taxon>Poales</taxon>
        <taxon>Poaceae</taxon>
        <taxon>PACMAD clade</taxon>
        <taxon>Panicoideae</taxon>
        <taxon>Panicodae</taxon>
        <taxon>Paniceae</taxon>
        <taxon>Panicinae</taxon>
        <taxon>Panicum</taxon>
        <taxon>Panicum sect. Hiantes</taxon>
    </lineage>
</organism>
<dbReference type="EMBL" id="CM029052">
    <property type="protein sequence ID" value="KAG2556026.1"/>
    <property type="molecule type" value="Genomic_DNA"/>
</dbReference>
<accession>A0A8T0P9U9</accession>
<evidence type="ECO:0000313" key="2">
    <source>
        <dbReference type="Proteomes" id="UP000823388"/>
    </source>
</evidence>
<sequence length="90" mass="10321">MTPNWIEPGFQEEGRVRETLCRKQGEREAEREQSCIEPATLGGMPFQAGRAPPMWFERERGSGCSVRSSNTSWSVNKDWLISDVVQYKIN</sequence>
<protein>
    <submittedName>
        <fullName evidence="1">Uncharacterized protein</fullName>
    </submittedName>
</protein>
<keyword evidence="2" id="KW-1185">Reference proteome</keyword>
<gene>
    <name evidence="1" type="ORF">PVAP13_8NG085805</name>
</gene>
<name>A0A8T0P9U9_PANVG</name>
<proteinExistence type="predicted"/>
<dbReference type="Proteomes" id="UP000823388">
    <property type="component" value="Chromosome 8N"/>
</dbReference>
<evidence type="ECO:0000313" key="1">
    <source>
        <dbReference type="EMBL" id="KAG2556026.1"/>
    </source>
</evidence>
<dbReference type="AlphaFoldDB" id="A0A8T0P9U9"/>